<proteinExistence type="predicted"/>
<dbReference type="KEGG" id="hfv:R50_1348"/>
<feature type="compositionally biased region" description="Gly residues" evidence="1">
    <location>
        <begin position="18"/>
        <end position="29"/>
    </location>
</feature>
<dbReference type="AlphaFoldDB" id="A0A6F8ZFZ2"/>
<keyword evidence="3" id="KW-1185">Reference proteome</keyword>
<organism evidence="2 3">
    <name type="scientific">Candidatus Hydrogenisulfobacillus filiaventi</name>
    <dbReference type="NCBI Taxonomy" id="2707344"/>
    <lineage>
        <taxon>Bacteria</taxon>
        <taxon>Bacillati</taxon>
        <taxon>Bacillota</taxon>
        <taxon>Clostridia</taxon>
        <taxon>Eubacteriales</taxon>
        <taxon>Clostridiales Family XVII. Incertae Sedis</taxon>
        <taxon>Candidatus Hydrogenisulfobacillus</taxon>
    </lineage>
</organism>
<dbReference type="EMBL" id="LR778114">
    <property type="protein sequence ID" value="CAB1128854.1"/>
    <property type="molecule type" value="Genomic_DNA"/>
</dbReference>
<feature type="compositionally biased region" description="Pro residues" evidence="1">
    <location>
        <begin position="149"/>
        <end position="169"/>
    </location>
</feature>
<dbReference type="Proteomes" id="UP000503399">
    <property type="component" value="Chromosome"/>
</dbReference>
<name>A0A6F8ZFZ2_9FIRM</name>
<feature type="compositionally biased region" description="Basic residues" evidence="1">
    <location>
        <begin position="1"/>
        <end position="10"/>
    </location>
</feature>
<accession>A0A6F8ZFZ2</accession>
<gene>
    <name evidence="2" type="ORF">R50_1348</name>
</gene>
<feature type="region of interest" description="Disordered" evidence="1">
    <location>
        <begin position="1"/>
        <end position="69"/>
    </location>
</feature>
<evidence type="ECO:0000313" key="3">
    <source>
        <dbReference type="Proteomes" id="UP000503399"/>
    </source>
</evidence>
<sequence>MGGQRGRRPGRPSAGFLAGPGAGGGGLGLGRRPEPAHAGGGPPDLGGVHLGTEGEAVPEGGPGVGIGECGPVLPASWRALLEAIGTGGALLGLGAAWGYGRGLRHGRQQGRAQAPLDLRRHLLQEGRCPLCGAAAAPGPRHPENESAGPVPPAVHPKAPPPPAEPPAGR</sequence>
<reference evidence="2 3" key="1">
    <citation type="submission" date="2020-02" db="EMBL/GenBank/DDBJ databases">
        <authorList>
            <person name="Hogendoorn C."/>
        </authorList>
    </citation>
    <scope>NUCLEOTIDE SEQUENCE [LARGE SCALE GENOMIC DNA]</scope>
    <source>
        <strain evidence="2">R501</strain>
    </source>
</reference>
<feature type="region of interest" description="Disordered" evidence="1">
    <location>
        <begin position="132"/>
        <end position="169"/>
    </location>
</feature>
<evidence type="ECO:0000256" key="1">
    <source>
        <dbReference type="SAM" id="MobiDB-lite"/>
    </source>
</evidence>
<evidence type="ECO:0000313" key="2">
    <source>
        <dbReference type="EMBL" id="CAB1128854.1"/>
    </source>
</evidence>
<protein>
    <submittedName>
        <fullName evidence="2">Uncharacterized protein</fullName>
    </submittedName>
</protein>